<dbReference type="EMBL" id="VSSQ01017616">
    <property type="protein sequence ID" value="MPM60081.1"/>
    <property type="molecule type" value="Genomic_DNA"/>
</dbReference>
<gene>
    <name evidence="2" type="ORF">SDC9_106928</name>
</gene>
<proteinExistence type="predicted"/>
<comment type="caution">
    <text evidence="2">The sequence shown here is derived from an EMBL/GenBank/DDBJ whole genome shotgun (WGS) entry which is preliminary data.</text>
</comment>
<accession>A0A645B642</accession>
<protein>
    <submittedName>
        <fullName evidence="2">Uncharacterized protein</fullName>
    </submittedName>
</protein>
<name>A0A645B642_9ZZZZ</name>
<evidence type="ECO:0000256" key="1">
    <source>
        <dbReference type="SAM" id="MobiDB-lite"/>
    </source>
</evidence>
<dbReference type="AlphaFoldDB" id="A0A645B642"/>
<sequence>MAGDHRVDRLVGARVLLQVLGRHRLRPRQRGRPVDRDVEDPAQGRARRHAGGVAGHLAGGAGVFVHHGASVRPGAGPAGRGAHP</sequence>
<reference evidence="2" key="1">
    <citation type="submission" date="2019-08" db="EMBL/GenBank/DDBJ databases">
        <authorList>
            <person name="Kucharzyk K."/>
            <person name="Murdoch R.W."/>
            <person name="Higgins S."/>
            <person name="Loffler F."/>
        </authorList>
    </citation>
    <scope>NUCLEOTIDE SEQUENCE</scope>
</reference>
<evidence type="ECO:0000313" key="2">
    <source>
        <dbReference type="EMBL" id="MPM60081.1"/>
    </source>
</evidence>
<organism evidence="2">
    <name type="scientific">bioreactor metagenome</name>
    <dbReference type="NCBI Taxonomy" id="1076179"/>
    <lineage>
        <taxon>unclassified sequences</taxon>
        <taxon>metagenomes</taxon>
        <taxon>ecological metagenomes</taxon>
    </lineage>
</organism>
<feature type="region of interest" description="Disordered" evidence="1">
    <location>
        <begin position="25"/>
        <end position="54"/>
    </location>
</feature>